<dbReference type="Proteomes" id="UP001147752">
    <property type="component" value="Unassembled WGS sequence"/>
</dbReference>
<sequence length="85" mass="9484">MTALNGHLNSPVPKGKIYHCLNKGGCDEEFISLGGLFTHLESESCGYIRLGDVPKIHRQLNDAILNQEMITGRWNLIDKDNDCLT</sequence>
<evidence type="ECO:0000313" key="2">
    <source>
        <dbReference type="Proteomes" id="UP001147752"/>
    </source>
</evidence>
<proteinExistence type="predicted"/>
<comment type="caution">
    <text evidence="1">The sequence shown here is derived from an EMBL/GenBank/DDBJ whole genome shotgun (WGS) entry which is preliminary data.</text>
</comment>
<dbReference type="OrthoDB" id="6077919at2759"/>
<dbReference type="GeneID" id="81461870"/>
<reference evidence="1" key="1">
    <citation type="submission" date="2022-12" db="EMBL/GenBank/DDBJ databases">
        <authorList>
            <person name="Petersen C."/>
        </authorList>
    </citation>
    <scope>NUCLEOTIDE SEQUENCE</scope>
    <source>
        <strain evidence="1">IBT 3081</strain>
    </source>
</reference>
<gene>
    <name evidence="1" type="ORF">N7517_004957</name>
</gene>
<reference evidence="1" key="2">
    <citation type="journal article" date="2023" name="IMA Fungus">
        <title>Comparative genomic study of the Penicillium genus elucidates a diverse pangenome and 15 lateral gene transfer events.</title>
        <authorList>
            <person name="Petersen C."/>
            <person name="Sorensen T."/>
            <person name="Nielsen M.R."/>
            <person name="Sondergaard T.E."/>
            <person name="Sorensen J.L."/>
            <person name="Fitzpatrick D.A."/>
            <person name="Frisvad J.C."/>
            <person name="Nielsen K.L."/>
        </authorList>
    </citation>
    <scope>NUCLEOTIDE SEQUENCE</scope>
    <source>
        <strain evidence="1">IBT 3081</strain>
    </source>
</reference>
<keyword evidence="2" id="KW-1185">Reference proteome</keyword>
<accession>A0A9W9S6J3</accession>
<dbReference type="RefSeq" id="XP_056578937.1">
    <property type="nucleotide sequence ID" value="XM_056722687.1"/>
</dbReference>
<dbReference type="EMBL" id="JAPZBT010000002">
    <property type="protein sequence ID" value="KAJ5372951.1"/>
    <property type="molecule type" value="Genomic_DNA"/>
</dbReference>
<protein>
    <submittedName>
        <fullName evidence="1">Uncharacterized protein</fullName>
    </submittedName>
</protein>
<organism evidence="1 2">
    <name type="scientific">Penicillium concentricum</name>
    <dbReference type="NCBI Taxonomy" id="293559"/>
    <lineage>
        <taxon>Eukaryota</taxon>
        <taxon>Fungi</taxon>
        <taxon>Dikarya</taxon>
        <taxon>Ascomycota</taxon>
        <taxon>Pezizomycotina</taxon>
        <taxon>Eurotiomycetes</taxon>
        <taxon>Eurotiomycetidae</taxon>
        <taxon>Eurotiales</taxon>
        <taxon>Aspergillaceae</taxon>
        <taxon>Penicillium</taxon>
    </lineage>
</organism>
<dbReference type="AlphaFoldDB" id="A0A9W9S6J3"/>
<name>A0A9W9S6J3_9EURO</name>
<evidence type="ECO:0000313" key="1">
    <source>
        <dbReference type="EMBL" id="KAJ5372951.1"/>
    </source>
</evidence>